<evidence type="ECO:0000313" key="3">
    <source>
        <dbReference type="EMBL" id="CAY69936.1"/>
    </source>
</evidence>
<dbReference type="InterPro" id="IPR055509">
    <property type="entry name" value="DUF7082"/>
</dbReference>
<sequence length="537" mass="60352">MQLFLATLGIPFTGTLPAIAGNEDHSSANNNNGNGFSYDWHGNDTLFAELLETDFFDHPIDDAMLCSLLSPPRAAETEQQQDTEWEQQKHTNLFGCCQKHKVEMAKQQELYLLPDKLTKNIFNSESPVFICTKIPQTSSVQSFVDVDASLLATDSSLSKDSFSADSTVDVLFEQSVQEPYFYRSNSAETAPPSTACSSATLDLVSTLEATTTLFEEAANSKKQMIGLKQQSKIEDLSFSCKLNFSASMFLDHSCIPLVRGRSFGGNSRPPKTPLIPGTRYVTARLRLENSTSEDMCFPHWSERELSDSRRIIRIERSYQSNEIVASFFIVGSAIDHPETKPSSELDVKVLEVSCLRCFINDNESEEERFVSEYTSDEARAQHALTEPLTSGLNKEPNGHNPKTAGNSIGCRYYITSVEVIKIIELLIGSYSTSDPVQRRKERGRMRSNLVQFWSKHLVSSSKDTMKRRSVPTCNDDYLSELEHRINTYDVRKPRKFDKSVKILEWSKLGPALQRAIQSYYMVRLDNSSNKTAATNSS</sequence>
<proteinExistence type="predicted"/>
<keyword evidence="4" id="KW-1185">Reference proteome</keyword>
<keyword evidence="1" id="KW-0732">Signal</keyword>
<gene>
    <name evidence="3" type="ordered locus">PAS_chr3_0005</name>
</gene>
<feature type="signal peptide" evidence="1">
    <location>
        <begin position="1"/>
        <end position="20"/>
    </location>
</feature>
<dbReference type="KEGG" id="ppa:PAS_chr3_0005"/>
<protein>
    <recommendedName>
        <fullName evidence="2">DUF7082 domain-containing protein</fullName>
    </recommendedName>
</protein>
<dbReference type="GeneID" id="8199633"/>
<dbReference type="eggNOG" id="ENOG502RXRH">
    <property type="taxonomic scope" value="Eukaryota"/>
</dbReference>
<evidence type="ECO:0000256" key="1">
    <source>
        <dbReference type="SAM" id="SignalP"/>
    </source>
</evidence>
<evidence type="ECO:0000259" key="2">
    <source>
        <dbReference type="Pfam" id="PF23305"/>
    </source>
</evidence>
<accession>C4R3A1</accession>
<evidence type="ECO:0000313" key="4">
    <source>
        <dbReference type="Proteomes" id="UP000000314"/>
    </source>
</evidence>
<reference evidence="3 4" key="1">
    <citation type="journal article" date="2009" name="Nat. Biotechnol.">
        <title>Genome sequence of the recombinant protein production host Pichia pastoris.</title>
        <authorList>
            <person name="De Schutter K."/>
            <person name="Lin Y.C."/>
            <person name="Tiels P."/>
            <person name="Van Hecke A."/>
            <person name="Glinka S."/>
            <person name="Weber-Lehmann J."/>
            <person name="Rouze P."/>
            <person name="Van de Peer Y."/>
            <person name="Callewaert N."/>
        </authorList>
    </citation>
    <scope>NUCLEOTIDE SEQUENCE [LARGE SCALE GENOMIC DNA]</scope>
    <source>
        <strain evidence="4">GS115 / ATCC 20864</strain>
    </source>
</reference>
<dbReference type="EMBL" id="FN392321">
    <property type="protein sequence ID" value="CAY69936.1"/>
    <property type="molecule type" value="Genomic_DNA"/>
</dbReference>
<dbReference type="InParanoid" id="C4R3A1"/>
<feature type="domain" description="DUF7082" evidence="2">
    <location>
        <begin position="411"/>
        <end position="515"/>
    </location>
</feature>
<dbReference type="AlphaFoldDB" id="C4R3A1"/>
<dbReference type="Proteomes" id="UP000000314">
    <property type="component" value="Chromosome 3"/>
</dbReference>
<name>C4R3A1_KOMPG</name>
<dbReference type="HOGENOM" id="CLU_553322_0_0_1"/>
<dbReference type="RefSeq" id="XP_002492216.1">
    <property type="nucleotide sequence ID" value="XM_002492171.1"/>
</dbReference>
<dbReference type="Pfam" id="PF23305">
    <property type="entry name" value="DUF7082"/>
    <property type="match status" value="1"/>
</dbReference>
<feature type="chain" id="PRO_5009950889" description="DUF7082 domain-containing protein" evidence="1">
    <location>
        <begin position="21"/>
        <end position="537"/>
    </location>
</feature>
<dbReference type="OrthoDB" id="1751210at2759"/>
<organism evidence="3 4">
    <name type="scientific">Komagataella phaffii (strain GS115 / ATCC 20864)</name>
    <name type="common">Yeast</name>
    <name type="synonym">Pichia pastoris</name>
    <dbReference type="NCBI Taxonomy" id="644223"/>
    <lineage>
        <taxon>Eukaryota</taxon>
        <taxon>Fungi</taxon>
        <taxon>Dikarya</taxon>
        <taxon>Ascomycota</taxon>
        <taxon>Saccharomycotina</taxon>
        <taxon>Pichiomycetes</taxon>
        <taxon>Pichiales</taxon>
        <taxon>Pichiaceae</taxon>
        <taxon>Komagataella</taxon>
    </lineage>
</organism>